<feature type="compositionally biased region" description="Polar residues" evidence="2">
    <location>
        <begin position="502"/>
        <end position="511"/>
    </location>
</feature>
<comment type="similarity">
    <text evidence="1">Belongs to the protein-tyrosine phosphatase family. Non-receptor class myotubularin subfamily.</text>
</comment>
<organism evidence="4 5">
    <name type="scientific">Neodothiora populina</name>
    <dbReference type="NCBI Taxonomy" id="2781224"/>
    <lineage>
        <taxon>Eukaryota</taxon>
        <taxon>Fungi</taxon>
        <taxon>Dikarya</taxon>
        <taxon>Ascomycota</taxon>
        <taxon>Pezizomycotina</taxon>
        <taxon>Dothideomycetes</taxon>
        <taxon>Dothideomycetidae</taxon>
        <taxon>Dothideales</taxon>
        <taxon>Dothioraceae</taxon>
        <taxon>Neodothiora</taxon>
    </lineage>
</organism>
<feature type="compositionally biased region" description="Polar residues" evidence="2">
    <location>
        <begin position="300"/>
        <end position="315"/>
    </location>
</feature>
<evidence type="ECO:0000313" key="4">
    <source>
        <dbReference type="EMBL" id="KAL1296892.1"/>
    </source>
</evidence>
<keyword evidence="5" id="KW-1185">Reference proteome</keyword>
<dbReference type="RefSeq" id="XP_069196574.1">
    <property type="nucleotide sequence ID" value="XM_069344157.1"/>
</dbReference>
<dbReference type="Pfam" id="PF06602">
    <property type="entry name" value="Myotub-related"/>
    <property type="match status" value="1"/>
</dbReference>
<name>A0ABR3P287_9PEZI</name>
<feature type="region of interest" description="Disordered" evidence="2">
    <location>
        <begin position="496"/>
        <end position="517"/>
    </location>
</feature>
<dbReference type="PROSITE" id="PS00383">
    <property type="entry name" value="TYR_PHOSPHATASE_1"/>
    <property type="match status" value="1"/>
</dbReference>
<comment type="caution">
    <text evidence="4">The sequence shown here is derived from an EMBL/GenBank/DDBJ whole genome shotgun (WGS) entry which is preliminary data.</text>
</comment>
<dbReference type="InterPro" id="IPR030564">
    <property type="entry name" value="Myotubularin"/>
</dbReference>
<feature type="compositionally biased region" description="Polar residues" evidence="2">
    <location>
        <begin position="720"/>
        <end position="744"/>
    </location>
</feature>
<dbReference type="GeneID" id="95978206"/>
<dbReference type="Gene3D" id="2.30.29.30">
    <property type="entry name" value="Pleckstrin-homology domain (PH domain)/Phosphotyrosine-binding domain (PTB)"/>
    <property type="match status" value="1"/>
</dbReference>
<reference evidence="4 5" key="1">
    <citation type="submission" date="2024-07" db="EMBL/GenBank/DDBJ databases">
        <title>Draft sequence of the Neodothiora populina.</title>
        <authorList>
            <person name="Drown D.D."/>
            <person name="Schuette U.S."/>
            <person name="Buechlein A.B."/>
            <person name="Rusch D.R."/>
            <person name="Winton L.W."/>
            <person name="Adams G.A."/>
        </authorList>
    </citation>
    <scope>NUCLEOTIDE SEQUENCE [LARGE SCALE GENOMIC DNA]</scope>
    <source>
        <strain evidence="4 5">CPC 39397</strain>
    </source>
</reference>
<feature type="region of interest" description="Disordered" evidence="2">
    <location>
        <begin position="251"/>
        <end position="317"/>
    </location>
</feature>
<dbReference type="SUPFAM" id="SSF52799">
    <property type="entry name" value="(Phosphotyrosine protein) phosphatases II"/>
    <property type="match status" value="1"/>
</dbReference>
<feature type="domain" description="Myotubularin phosphatase" evidence="3">
    <location>
        <begin position="139"/>
        <end position="679"/>
    </location>
</feature>
<evidence type="ECO:0000259" key="3">
    <source>
        <dbReference type="PROSITE" id="PS51339"/>
    </source>
</evidence>
<protein>
    <recommendedName>
        <fullName evidence="3">Myotubularin phosphatase domain-containing protein</fullName>
    </recommendedName>
</protein>
<evidence type="ECO:0000256" key="2">
    <source>
        <dbReference type="SAM" id="MobiDB-lite"/>
    </source>
</evidence>
<sequence>MDKIRISKVEKVTLCRRGESMIGTLHLAQHHLIFSYCPPARPDPDHQQALPTRQRPKEIWITYPIISYCTFRPIHSMYRQPSSIRLRCRDFTFLALQFDDEDQARDVYETIKALTCLNRIDKLYAFKYSPPPAEKAINGWEVYDVRAEFRRMGINPKLPDRGWRLSDLNKDYAYSPTYPALLAVPSTISDNVLKYGGGYRSKTRIPALTYLHPVNNCSITRSAQPLVGMFQGKRNAQDERLVAAIFATSRPVTSDSDTSARPSTQQQGLDTNSVEDADLASSQPSPTPASDHDNEEEENQAQLSLSESNLSTTPASIPKIYGSQQRNFIVDARPQVNAIANQATGMGSENMEYYKDATKEFLGIANIHVMRDSLNKVVDACSTSDYTNFPPSQELLAKSKWLDYITILLRGADLVARQVGINHSHVLIHCSDGWDRTSQISALSQICLDPYYRTLEGFIVLVEKDFVSFGHMFKHRSGFLGSEKWFEVENERVAGAGDRKSQANAASQSNTGNGGGNAFESALSAARGLFGNNNSKKNDSRESLAIDPEDLAPSGSPSKADKHATKVKETSPIFHQFLEATYQLLQQHPTRFQYNERFLRRLLYQLYSCQYGTFLLDSERERVEARLAERTRSVWDYFLSRRDQFTNPTFDPTVDDNVPGNERLLFPDVRRVRWWPELYGRTDEEMNGTPTAPAASLPKESGALREPLVIGVENSEHSLRTNASNGSRTNSPRPGAQPQNSPVVISNGVDKVSAGVAAMGFGSRNSASPKQATAPSSTPSSRPRSPNKRLDEGDLASSVPVKVASPAPVRREDMMAAFARDNAFKDS</sequence>
<dbReference type="EMBL" id="JBFMKM010000016">
    <property type="protein sequence ID" value="KAL1296892.1"/>
    <property type="molecule type" value="Genomic_DNA"/>
</dbReference>
<feature type="compositionally biased region" description="Low complexity" evidence="2">
    <location>
        <begin position="766"/>
        <end position="784"/>
    </location>
</feature>
<dbReference type="PANTHER" id="PTHR10807">
    <property type="entry name" value="MYOTUBULARIN-RELATED"/>
    <property type="match status" value="1"/>
</dbReference>
<dbReference type="InterPro" id="IPR029021">
    <property type="entry name" value="Prot-tyrosine_phosphatase-like"/>
</dbReference>
<dbReference type="PROSITE" id="PS51339">
    <property type="entry name" value="PPASE_MYOTUBULARIN"/>
    <property type="match status" value="1"/>
</dbReference>
<gene>
    <name evidence="4" type="ORF">AAFC00_004506</name>
</gene>
<dbReference type="Pfam" id="PF21098">
    <property type="entry name" value="PH-GRAM_MTMR6-like"/>
    <property type="match status" value="1"/>
</dbReference>
<feature type="compositionally biased region" description="Polar residues" evidence="2">
    <location>
        <begin position="251"/>
        <end position="272"/>
    </location>
</feature>
<dbReference type="InterPro" id="IPR048994">
    <property type="entry name" value="PH-GRAM_MTMR6-9"/>
</dbReference>
<dbReference type="SUPFAM" id="SSF50729">
    <property type="entry name" value="PH domain-like"/>
    <property type="match status" value="1"/>
</dbReference>
<feature type="region of interest" description="Disordered" evidence="2">
    <location>
        <begin position="682"/>
        <end position="745"/>
    </location>
</feature>
<dbReference type="PANTHER" id="PTHR10807:SF128">
    <property type="entry name" value="PHOSPHATIDYLINOSITOL-3,5-BISPHOSPHATE 3-PHOSPHATASE"/>
    <property type="match status" value="1"/>
</dbReference>
<dbReference type="InterPro" id="IPR011993">
    <property type="entry name" value="PH-like_dom_sf"/>
</dbReference>
<evidence type="ECO:0000313" key="5">
    <source>
        <dbReference type="Proteomes" id="UP001562354"/>
    </source>
</evidence>
<proteinExistence type="inferred from homology"/>
<evidence type="ECO:0000256" key="1">
    <source>
        <dbReference type="ARBA" id="ARBA00007471"/>
    </source>
</evidence>
<accession>A0ABR3P287</accession>
<feature type="compositionally biased region" description="Low complexity" evidence="2">
    <location>
        <begin position="796"/>
        <end position="808"/>
    </location>
</feature>
<dbReference type="Proteomes" id="UP001562354">
    <property type="component" value="Unassembled WGS sequence"/>
</dbReference>
<dbReference type="InterPro" id="IPR010569">
    <property type="entry name" value="Myotubularin-like_Pase_dom"/>
</dbReference>
<feature type="region of interest" description="Disordered" evidence="2">
    <location>
        <begin position="530"/>
        <end position="566"/>
    </location>
</feature>
<feature type="region of interest" description="Disordered" evidence="2">
    <location>
        <begin position="760"/>
        <end position="811"/>
    </location>
</feature>
<dbReference type="InterPro" id="IPR016130">
    <property type="entry name" value="Tyr_Pase_AS"/>
</dbReference>